<evidence type="ECO:0000256" key="2">
    <source>
        <dbReference type="ARBA" id="ARBA00022741"/>
    </source>
</evidence>
<dbReference type="PANTHER" id="PTHR47959">
    <property type="entry name" value="ATP-DEPENDENT RNA HELICASE RHLE-RELATED"/>
    <property type="match status" value="1"/>
</dbReference>
<sequence length="717" mass="77645">VPMDRTESTLLIASWARDGALLSCDSTSCCADKDAGDSVICTAPTDDLMSIGRWYEEEVTYKFVNCGDYVILHGGFKYYGTRIIEDLEEDMMDLRAANVKVDFACLGPRLATNFNEKLRQNTNDPVATERIRNTAFFVAALSKKGKLKLRSYSFSDIDKCLKYSNIKEFDCVGSGAPWATTILGKSWNKRTGTNALFNIHHKAMKAANNVEASVGGIHTYIKVKVNKGKLDIKVGFEPIVDLYRILKLEKNSVNDQGLEISKLGIEDRITKTLAKRGISVLYPIQRFLLELVKTGRDIIGRARTGTGKTLAFGIPIMDKILKFNAKHGKRRDPLALVLVPTRELARQVEQEFHVSTRDLDTLYVCGAVPRRMTTGAVVDVVVGTPESIVYLLKRDELKLCELQFLVLLEADKMHSLGFNEEMITILLKPPSSCQTIISARATMSPGIWNLTQNYLRRPIAVDLVGNSTQYVAASVQLFKIEAEMGEEAAVIVYLIREYAEGDKKTIVFTKTETQADELVSFMRQRNCMALYEGGNERKGTLSGFRGGAFNILVATDVAASGLDVPSVNLVIHYGPSATLENFVLRTNRTGSAGDVGTAILVYTKQQIKLVEDIKDALLLNFSELPGIYKAEVVDIIRGCGRYGSERGGSSGGVGGGSSGWFGGGGDYSWRGGADSDGPWRGGGGGGGGAYGGGGGSSSGSGGGKGSSGGYGGGGDRW</sequence>
<gene>
    <name evidence="9" type="ORF">MKW98_013461</name>
</gene>
<comment type="similarity">
    <text evidence="1">Belongs to the DEAD box helicase family. DDX21/DDX50 subfamily.</text>
</comment>
<dbReference type="AlphaFoldDB" id="A0AAD4XK87"/>
<dbReference type="EMBL" id="JAJJMB010008687">
    <property type="protein sequence ID" value="KAI3921527.1"/>
    <property type="molecule type" value="Genomic_DNA"/>
</dbReference>
<dbReference type="InterPro" id="IPR014001">
    <property type="entry name" value="Helicase_ATP-bd"/>
</dbReference>
<evidence type="ECO:0000256" key="3">
    <source>
        <dbReference type="ARBA" id="ARBA00022801"/>
    </source>
</evidence>
<evidence type="ECO:0000313" key="9">
    <source>
        <dbReference type="EMBL" id="KAI3921527.1"/>
    </source>
</evidence>
<dbReference type="Proteomes" id="UP001202328">
    <property type="component" value="Unassembled WGS sequence"/>
</dbReference>
<evidence type="ECO:0000256" key="1">
    <source>
        <dbReference type="ARBA" id="ARBA00006517"/>
    </source>
</evidence>
<evidence type="ECO:0000259" key="7">
    <source>
        <dbReference type="PROSITE" id="PS51192"/>
    </source>
</evidence>
<dbReference type="SMART" id="SM00490">
    <property type="entry name" value="HELICc"/>
    <property type="match status" value="1"/>
</dbReference>
<organism evidence="9 10">
    <name type="scientific">Papaver atlanticum</name>
    <dbReference type="NCBI Taxonomy" id="357466"/>
    <lineage>
        <taxon>Eukaryota</taxon>
        <taxon>Viridiplantae</taxon>
        <taxon>Streptophyta</taxon>
        <taxon>Embryophyta</taxon>
        <taxon>Tracheophyta</taxon>
        <taxon>Spermatophyta</taxon>
        <taxon>Magnoliopsida</taxon>
        <taxon>Ranunculales</taxon>
        <taxon>Papaveraceae</taxon>
        <taxon>Papaveroideae</taxon>
        <taxon>Papaver</taxon>
    </lineage>
</organism>
<dbReference type="InterPro" id="IPR050079">
    <property type="entry name" value="DEAD_box_RNA_helicase"/>
</dbReference>
<evidence type="ECO:0000256" key="6">
    <source>
        <dbReference type="SAM" id="MobiDB-lite"/>
    </source>
</evidence>
<dbReference type="SMART" id="SM00487">
    <property type="entry name" value="DEXDc"/>
    <property type="match status" value="1"/>
</dbReference>
<feature type="non-terminal residue" evidence="9">
    <location>
        <position position="1"/>
    </location>
</feature>
<reference evidence="9" key="1">
    <citation type="submission" date="2022-04" db="EMBL/GenBank/DDBJ databases">
        <title>A functionally conserved STORR gene fusion in Papaver species that diverged 16.8 million years ago.</title>
        <authorList>
            <person name="Catania T."/>
        </authorList>
    </citation>
    <scope>NUCLEOTIDE SEQUENCE</scope>
    <source>
        <strain evidence="9">S-188037</strain>
    </source>
</reference>
<comment type="caution">
    <text evidence="9">The sequence shown here is derived from an EMBL/GenBank/DDBJ whole genome shotgun (WGS) entry which is preliminary data.</text>
</comment>
<dbReference type="GO" id="GO:0005524">
    <property type="term" value="F:ATP binding"/>
    <property type="evidence" value="ECO:0007669"/>
    <property type="project" value="UniProtKB-KW"/>
</dbReference>
<feature type="domain" description="Helicase ATP-binding" evidence="7">
    <location>
        <begin position="289"/>
        <end position="461"/>
    </location>
</feature>
<proteinExistence type="inferred from homology"/>
<accession>A0AAD4XK87</accession>
<feature type="compositionally biased region" description="Gly residues" evidence="6">
    <location>
        <begin position="679"/>
        <end position="717"/>
    </location>
</feature>
<evidence type="ECO:0000256" key="4">
    <source>
        <dbReference type="ARBA" id="ARBA00022806"/>
    </source>
</evidence>
<dbReference type="InterPro" id="IPR001650">
    <property type="entry name" value="Helicase_C-like"/>
</dbReference>
<dbReference type="GO" id="GO:0003676">
    <property type="term" value="F:nucleic acid binding"/>
    <property type="evidence" value="ECO:0007669"/>
    <property type="project" value="InterPro"/>
</dbReference>
<dbReference type="GO" id="GO:0016787">
    <property type="term" value="F:hydrolase activity"/>
    <property type="evidence" value="ECO:0007669"/>
    <property type="project" value="UniProtKB-KW"/>
</dbReference>
<dbReference type="PANTHER" id="PTHR47959:SF23">
    <property type="entry name" value="HELICASE ATP-BINDING DOMAIN-CONTAINING PROTEIN"/>
    <property type="match status" value="1"/>
</dbReference>
<dbReference type="GO" id="GO:0003724">
    <property type="term" value="F:RNA helicase activity"/>
    <property type="evidence" value="ECO:0007669"/>
    <property type="project" value="TreeGrafter"/>
</dbReference>
<dbReference type="SUPFAM" id="SSF52540">
    <property type="entry name" value="P-loop containing nucleoside triphosphate hydrolases"/>
    <property type="match status" value="1"/>
</dbReference>
<dbReference type="InterPro" id="IPR027417">
    <property type="entry name" value="P-loop_NTPase"/>
</dbReference>
<keyword evidence="2" id="KW-0547">Nucleotide-binding</keyword>
<keyword evidence="4" id="KW-0347">Helicase</keyword>
<dbReference type="GO" id="GO:0005829">
    <property type="term" value="C:cytosol"/>
    <property type="evidence" value="ECO:0007669"/>
    <property type="project" value="TreeGrafter"/>
</dbReference>
<feature type="region of interest" description="Disordered" evidence="6">
    <location>
        <begin position="671"/>
        <end position="717"/>
    </location>
</feature>
<evidence type="ECO:0000259" key="8">
    <source>
        <dbReference type="PROSITE" id="PS51194"/>
    </source>
</evidence>
<evidence type="ECO:0000313" key="10">
    <source>
        <dbReference type="Proteomes" id="UP001202328"/>
    </source>
</evidence>
<feature type="domain" description="Helicase C-terminal" evidence="8">
    <location>
        <begin position="490"/>
        <end position="632"/>
    </location>
</feature>
<dbReference type="CDD" id="cd00268">
    <property type="entry name" value="DEADc"/>
    <property type="match status" value="1"/>
</dbReference>
<dbReference type="Pfam" id="PF00271">
    <property type="entry name" value="Helicase_C"/>
    <property type="match status" value="1"/>
</dbReference>
<dbReference type="Pfam" id="PF00270">
    <property type="entry name" value="DEAD"/>
    <property type="match status" value="1"/>
</dbReference>
<evidence type="ECO:0000256" key="5">
    <source>
        <dbReference type="ARBA" id="ARBA00022840"/>
    </source>
</evidence>
<dbReference type="PROSITE" id="PS51192">
    <property type="entry name" value="HELICASE_ATP_BIND_1"/>
    <property type="match status" value="1"/>
</dbReference>
<keyword evidence="3" id="KW-0378">Hydrolase</keyword>
<evidence type="ECO:0008006" key="11">
    <source>
        <dbReference type="Google" id="ProtNLM"/>
    </source>
</evidence>
<dbReference type="CDD" id="cd18787">
    <property type="entry name" value="SF2_C_DEAD"/>
    <property type="match status" value="1"/>
</dbReference>
<dbReference type="InterPro" id="IPR044742">
    <property type="entry name" value="DEAD/DEAH_RhlB"/>
</dbReference>
<name>A0AAD4XK87_9MAGN</name>
<keyword evidence="5" id="KW-0067">ATP-binding</keyword>
<dbReference type="Gene3D" id="3.40.50.300">
    <property type="entry name" value="P-loop containing nucleotide triphosphate hydrolases"/>
    <property type="match status" value="2"/>
</dbReference>
<dbReference type="InterPro" id="IPR011545">
    <property type="entry name" value="DEAD/DEAH_box_helicase_dom"/>
</dbReference>
<dbReference type="PROSITE" id="PS51194">
    <property type="entry name" value="HELICASE_CTER"/>
    <property type="match status" value="1"/>
</dbReference>
<protein>
    <recommendedName>
        <fullName evidence="11">RNA helicase</fullName>
    </recommendedName>
</protein>
<keyword evidence="10" id="KW-1185">Reference proteome</keyword>